<dbReference type="InParanoid" id="A0A067PFP3"/>
<protein>
    <submittedName>
        <fullName evidence="1">Uncharacterized protein</fullName>
    </submittedName>
</protein>
<organism evidence="1 2">
    <name type="scientific">Jaapia argillacea MUCL 33604</name>
    <dbReference type="NCBI Taxonomy" id="933084"/>
    <lineage>
        <taxon>Eukaryota</taxon>
        <taxon>Fungi</taxon>
        <taxon>Dikarya</taxon>
        <taxon>Basidiomycota</taxon>
        <taxon>Agaricomycotina</taxon>
        <taxon>Agaricomycetes</taxon>
        <taxon>Agaricomycetidae</taxon>
        <taxon>Jaapiales</taxon>
        <taxon>Jaapiaceae</taxon>
        <taxon>Jaapia</taxon>
    </lineage>
</organism>
<dbReference type="EMBL" id="KL197732">
    <property type="protein sequence ID" value="KDQ53733.1"/>
    <property type="molecule type" value="Genomic_DNA"/>
</dbReference>
<reference evidence="2" key="1">
    <citation type="journal article" date="2014" name="Proc. Natl. Acad. Sci. U.S.A.">
        <title>Extensive sampling of basidiomycete genomes demonstrates inadequacy of the white-rot/brown-rot paradigm for wood decay fungi.</title>
        <authorList>
            <person name="Riley R."/>
            <person name="Salamov A.A."/>
            <person name="Brown D.W."/>
            <person name="Nagy L.G."/>
            <person name="Floudas D."/>
            <person name="Held B.W."/>
            <person name="Levasseur A."/>
            <person name="Lombard V."/>
            <person name="Morin E."/>
            <person name="Otillar R."/>
            <person name="Lindquist E.A."/>
            <person name="Sun H."/>
            <person name="LaButti K.M."/>
            <person name="Schmutz J."/>
            <person name="Jabbour D."/>
            <person name="Luo H."/>
            <person name="Baker S.E."/>
            <person name="Pisabarro A.G."/>
            <person name="Walton J.D."/>
            <person name="Blanchette R.A."/>
            <person name="Henrissat B."/>
            <person name="Martin F."/>
            <person name="Cullen D."/>
            <person name="Hibbett D.S."/>
            <person name="Grigoriev I.V."/>
        </authorList>
    </citation>
    <scope>NUCLEOTIDE SEQUENCE [LARGE SCALE GENOMIC DNA]</scope>
    <source>
        <strain evidence="2">MUCL 33604</strain>
    </source>
</reference>
<evidence type="ECO:0000313" key="1">
    <source>
        <dbReference type="EMBL" id="KDQ53733.1"/>
    </source>
</evidence>
<sequence length="408" mass="46400">MIRPPTPEDYDPSSAIPLPPELYSHIFSLIPCKRQLHRLCLASSSFYHEAVPFLYHTVDLATSKTRTISFGSTITSNPKLGLHVRNLTIRCWSHPSYECVRDAFEALYRQILLTVDNLQVLTIAETHIRFKDFNALVRHCRFTLDAFHNMSLGLDAIDEFLLCQPRIRHWTHLSQCQCTIGSADLTLHSQVLPNLTIMETDLQLVNSFDAPHPVREMYLRYGIRDNLFERPALVKLKLFTETLVTLKLDRNCIVLDGHGLADFSGLDILQHVAESVPGLRNLWIQDSHFWKVALDGELDSPDTNAALILLSKYLARFAKLETFAYSPHPSDSTSFWWSICEDKGPDYVAQVLFSPNSPSLRTLLFPVEPVPVSSYSAVLAVRYLRSPIGDHRKHSSALFNFGPQGEQW</sequence>
<name>A0A067PFP3_9AGAM</name>
<gene>
    <name evidence="1" type="ORF">JAAARDRAFT_61118</name>
</gene>
<proteinExistence type="predicted"/>
<dbReference type="HOGENOM" id="CLU_062057_0_0_1"/>
<accession>A0A067PFP3</accession>
<keyword evidence="2" id="KW-1185">Reference proteome</keyword>
<dbReference type="AlphaFoldDB" id="A0A067PFP3"/>
<dbReference type="Proteomes" id="UP000027265">
    <property type="component" value="Unassembled WGS sequence"/>
</dbReference>
<evidence type="ECO:0000313" key="2">
    <source>
        <dbReference type="Proteomes" id="UP000027265"/>
    </source>
</evidence>